<reference evidence="2" key="1">
    <citation type="submission" date="2013-04" db="EMBL/GenBank/DDBJ databases">
        <authorList>
            <person name="Qu J."/>
            <person name="Murali S.C."/>
            <person name="Bandaranaike D."/>
            <person name="Bellair M."/>
            <person name="Blankenburg K."/>
            <person name="Chao H."/>
            <person name="Dinh H."/>
            <person name="Doddapaneni H."/>
            <person name="Downs B."/>
            <person name="Dugan-Rocha S."/>
            <person name="Elkadiri S."/>
            <person name="Gnanaolivu R.D."/>
            <person name="Hernandez B."/>
            <person name="Javaid M."/>
            <person name="Jayaseelan J.C."/>
            <person name="Lee S."/>
            <person name="Li M."/>
            <person name="Ming W."/>
            <person name="Munidasa M."/>
            <person name="Muniz J."/>
            <person name="Nguyen L."/>
            <person name="Ongeri F."/>
            <person name="Osuji N."/>
            <person name="Pu L.-L."/>
            <person name="Puazo M."/>
            <person name="Qu C."/>
            <person name="Quiroz J."/>
            <person name="Raj R."/>
            <person name="Weissenberger G."/>
            <person name="Xin Y."/>
            <person name="Zou X."/>
            <person name="Han Y."/>
            <person name="Richards S."/>
            <person name="Worley K."/>
            <person name="Muzny D."/>
            <person name="Gibbs R."/>
        </authorList>
    </citation>
    <scope>NUCLEOTIDE SEQUENCE</scope>
    <source>
        <strain evidence="2">Sampled in the wild</strain>
    </source>
</reference>
<dbReference type="Gene3D" id="3.60.10.10">
    <property type="entry name" value="Endonuclease/exonuclease/phosphatase"/>
    <property type="match status" value="1"/>
</dbReference>
<feature type="domain" description="Endonuclease/exonuclease/phosphatase" evidence="1">
    <location>
        <begin position="101"/>
        <end position="219"/>
    </location>
</feature>
<dbReference type="SUPFAM" id="SSF56219">
    <property type="entry name" value="DNase I-like"/>
    <property type="match status" value="1"/>
</dbReference>
<reference evidence="2" key="2">
    <citation type="submission" date="2017-10" db="EMBL/GenBank/DDBJ databases">
        <title>Ladona fulva Genome sequencing and assembly.</title>
        <authorList>
            <person name="Murali S."/>
            <person name="Richards S."/>
            <person name="Bandaranaike D."/>
            <person name="Bellair M."/>
            <person name="Blankenburg K."/>
            <person name="Chao H."/>
            <person name="Dinh H."/>
            <person name="Doddapaneni H."/>
            <person name="Dugan-Rocha S."/>
            <person name="Elkadiri S."/>
            <person name="Gnanaolivu R."/>
            <person name="Hernandez B."/>
            <person name="Skinner E."/>
            <person name="Javaid M."/>
            <person name="Lee S."/>
            <person name="Li M."/>
            <person name="Ming W."/>
            <person name="Munidasa M."/>
            <person name="Muniz J."/>
            <person name="Nguyen L."/>
            <person name="Hughes D."/>
            <person name="Osuji N."/>
            <person name="Pu L.-L."/>
            <person name="Puazo M."/>
            <person name="Qu C."/>
            <person name="Quiroz J."/>
            <person name="Raj R."/>
            <person name="Weissenberger G."/>
            <person name="Xin Y."/>
            <person name="Zou X."/>
            <person name="Han Y."/>
            <person name="Worley K."/>
            <person name="Muzny D."/>
            <person name="Gibbs R."/>
        </authorList>
    </citation>
    <scope>NUCLEOTIDE SEQUENCE</scope>
    <source>
        <strain evidence="2">Sampled in the wild</strain>
    </source>
</reference>
<sequence>MRSLQRSSGTKQDAMQSIIMKILQGNTNKSRIADALLPQLSPEQEADILLLSEPYREKDCRTWLSSTRKNAAIWIPNLRQARVEQHGAEEHYVWARIDGITYVSCYFSPNDSISEFEVKLGMLEDHFRDTTQELVIAGDFNARALEWGMPQTNKRGQLILEMAARMDLMVLNIGNTPTYRRPGFGNSIPDLSLASENIAAITEEWRVIEDYTGSDHQYITFKIGREMRNRTDPRNKIPHRWNYRKFDDVKFAEKLLSGIGDIPETSQIVKRRVDAEDVVSSTMKILKCACDSSMPIIKRFINRKSAYWWTEEIAELRRNCLKLRRKAQRARRGAKGIDYSSEHKSVRKELRIAIKKSRFHCWKALCDEVNADPWGLGYKIATQKLGVLGSVGTMTVKEMQKVVDELFPTHPLRTDSESEIDDSNIPAFSMGELEVAVSSLKNRKTPGPDGIPAEILKEKLKIAPRLLLKMYNTCLSAGILSARWKRASLVLIDKGKGAINASSRYRPICLLDSAGKTLENLIKPRLLAAIEKASNFSERQYGFIVIW</sequence>
<dbReference type="GO" id="GO:0003824">
    <property type="term" value="F:catalytic activity"/>
    <property type="evidence" value="ECO:0007669"/>
    <property type="project" value="InterPro"/>
</dbReference>
<organism evidence="2 3">
    <name type="scientific">Ladona fulva</name>
    <name type="common">Scarce chaser dragonfly</name>
    <name type="synonym">Libellula fulva</name>
    <dbReference type="NCBI Taxonomy" id="123851"/>
    <lineage>
        <taxon>Eukaryota</taxon>
        <taxon>Metazoa</taxon>
        <taxon>Ecdysozoa</taxon>
        <taxon>Arthropoda</taxon>
        <taxon>Hexapoda</taxon>
        <taxon>Insecta</taxon>
        <taxon>Pterygota</taxon>
        <taxon>Palaeoptera</taxon>
        <taxon>Odonata</taxon>
        <taxon>Epiprocta</taxon>
        <taxon>Anisoptera</taxon>
        <taxon>Libelluloidea</taxon>
        <taxon>Libellulidae</taxon>
        <taxon>Ladona</taxon>
    </lineage>
</organism>
<dbReference type="AlphaFoldDB" id="A0A8K0KPF9"/>
<accession>A0A8K0KPF9</accession>
<evidence type="ECO:0000259" key="1">
    <source>
        <dbReference type="Pfam" id="PF14529"/>
    </source>
</evidence>
<dbReference type="Proteomes" id="UP000792457">
    <property type="component" value="Unassembled WGS sequence"/>
</dbReference>
<keyword evidence="3" id="KW-1185">Reference proteome</keyword>
<comment type="caution">
    <text evidence="2">The sequence shown here is derived from an EMBL/GenBank/DDBJ whole genome shotgun (WGS) entry which is preliminary data.</text>
</comment>
<dbReference type="InterPro" id="IPR036691">
    <property type="entry name" value="Endo/exonu/phosph_ase_sf"/>
</dbReference>
<dbReference type="PANTHER" id="PTHR19446">
    <property type="entry name" value="REVERSE TRANSCRIPTASES"/>
    <property type="match status" value="1"/>
</dbReference>
<evidence type="ECO:0000313" key="2">
    <source>
        <dbReference type="EMBL" id="KAG8237998.1"/>
    </source>
</evidence>
<dbReference type="InterPro" id="IPR005135">
    <property type="entry name" value="Endo/exonuclease/phosphatase"/>
</dbReference>
<name>A0A8K0KPF9_LADFU</name>
<gene>
    <name evidence="2" type="ORF">J437_LFUL017654</name>
</gene>
<dbReference type="CDD" id="cd09077">
    <property type="entry name" value="R1-I-EN"/>
    <property type="match status" value="1"/>
</dbReference>
<dbReference type="OrthoDB" id="7554092at2759"/>
<dbReference type="Pfam" id="PF14529">
    <property type="entry name" value="Exo_endo_phos_2"/>
    <property type="match status" value="1"/>
</dbReference>
<evidence type="ECO:0000313" key="3">
    <source>
        <dbReference type="Proteomes" id="UP000792457"/>
    </source>
</evidence>
<dbReference type="EMBL" id="KZ309260">
    <property type="protein sequence ID" value="KAG8237998.1"/>
    <property type="molecule type" value="Genomic_DNA"/>
</dbReference>
<proteinExistence type="predicted"/>
<protein>
    <recommendedName>
        <fullName evidence="1">Endonuclease/exonuclease/phosphatase domain-containing protein</fullName>
    </recommendedName>
</protein>